<organism evidence="9">
    <name type="scientific">Araucaria cunninghamii</name>
    <name type="common">Hoop pine</name>
    <name type="synonym">Moreton Bay pine</name>
    <dbReference type="NCBI Taxonomy" id="56994"/>
    <lineage>
        <taxon>Eukaryota</taxon>
        <taxon>Viridiplantae</taxon>
        <taxon>Streptophyta</taxon>
        <taxon>Embryophyta</taxon>
        <taxon>Tracheophyta</taxon>
        <taxon>Spermatophyta</taxon>
        <taxon>Pinopsida</taxon>
        <taxon>Pinidae</taxon>
        <taxon>Conifers II</taxon>
        <taxon>Araucariales</taxon>
        <taxon>Araucariaceae</taxon>
        <taxon>Araucaria</taxon>
    </lineage>
</organism>
<dbReference type="PANTHER" id="PTHR19924">
    <property type="entry name" value="UTP15 U3 SMALL NUCLEOLAR RNA-ASSOCIATED PROTEIN 15 FAMILY MEMBER"/>
    <property type="match status" value="1"/>
</dbReference>
<evidence type="ECO:0000256" key="2">
    <source>
        <dbReference type="ARBA" id="ARBA00022552"/>
    </source>
</evidence>
<keyword evidence="4" id="KW-0677">Repeat</keyword>
<dbReference type="GO" id="GO:0006364">
    <property type="term" value="P:rRNA processing"/>
    <property type="evidence" value="ECO:0007669"/>
    <property type="project" value="UniProtKB-KW"/>
</dbReference>
<keyword evidence="5" id="KW-0539">Nucleus</keyword>
<evidence type="ECO:0000256" key="4">
    <source>
        <dbReference type="ARBA" id="ARBA00022737"/>
    </source>
</evidence>
<dbReference type="EMBL" id="GCKF01011919">
    <property type="protein sequence ID" value="JAG99020.1"/>
    <property type="molecule type" value="Transcribed_RNA"/>
</dbReference>
<dbReference type="SMART" id="SM00320">
    <property type="entry name" value="WD40"/>
    <property type="match status" value="7"/>
</dbReference>
<evidence type="ECO:0000313" key="9">
    <source>
        <dbReference type="EMBL" id="JAG99020.1"/>
    </source>
</evidence>
<keyword evidence="3 6" id="KW-0853">WD repeat</keyword>
<keyword evidence="2" id="KW-0698">rRNA processing</keyword>
<evidence type="ECO:0000259" key="8">
    <source>
        <dbReference type="Pfam" id="PF09384"/>
    </source>
</evidence>
<name>A0A0D6RAL4_ARACU</name>
<dbReference type="PROSITE" id="PS50082">
    <property type="entry name" value="WD_REPEATS_2"/>
    <property type="match status" value="2"/>
</dbReference>
<evidence type="ECO:0000256" key="3">
    <source>
        <dbReference type="ARBA" id="ARBA00022574"/>
    </source>
</evidence>
<feature type="region of interest" description="Disordered" evidence="7">
    <location>
        <begin position="343"/>
        <end position="371"/>
    </location>
</feature>
<dbReference type="FunFam" id="2.130.10.10:FF:001192">
    <property type="entry name" value="Protein SLOW WALKER 1"/>
    <property type="match status" value="1"/>
</dbReference>
<dbReference type="InterPro" id="IPR020472">
    <property type="entry name" value="WD40_PAC1"/>
</dbReference>
<comment type="subcellular location">
    <subcellularLocation>
        <location evidence="1">Nucleus</location>
        <location evidence="1">Nucleolus</location>
    </subcellularLocation>
</comment>
<feature type="compositionally biased region" description="Gly residues" evidence="7">
    <location>
        <begin position="1"/>
        <end position="11"/>
    </location>
</feature>
<dbReference type="GO" id="GO:0045943">
    <property type="term" value="P:positive regulation of transcription by RNA polymerase I"/>
    <property type="evidence" value="ECO:0007669"/>
    <property type="project" value="TreeGrafter"/>
</dbReference>
<feature type="repeat" description="WD" evidence="6">
    <location>
        <begin position="128"/>
        <end position="170"/>
    </location>
</feature>
<feature type="region of interest" description="Disordered" evidence="7">
    <location>
        <begin position="1"/>
        <end position="29"/>
    </location>
</feature>
<evidence type="ECO:0000256" key="5">
    <source>
        <dbReference type="ARBA" id="ARBA00023242"/>
    </source>
</evidence>
<feature type="repeat" description="WD" evidence="6">
    <location>
        <begin position="171"/>
        <end position="213"/>
    </location>
</feature>
<dbReference type="PROSITE" id="PS50294">
    <property type="entry name" value="WD_REPEATS_REGION"/>
    <property type="match status" value="2"/>
</dbReference>
<dbReference type="InterPro" id="IPR015943">
    <property type="entry name" value="WD40/YVTN_repeat-like_dom_sf"/>
</dbReference>
<dbReference type="Pfam" id="PF09384">
    <property type="entry name" value="UTP15_C"/>
    <property type="match status" value="1"/>
</dbReference>
<accession>A0A0D6RAL4</accession>
<evidence type="ECO:0000256" key="6">
    <source>
        <dbReference type="PROSITE-ProRule" id="PRU00221"/>
    </source>
</evidence>
<evidence type="ECO:0000256" key="1">
    <source>
        <dbReference type="ARBA" id="ARBA00004604"/>
    </source>
</evidence>
<dbReference type="CDD" id="cd00200">
    <property type="entry name" value="WD40"/>
    <property type="match status" value="1"/>
</dbReference>
<dbReference type="AlphaFoldDB" id="A0A0D6RAL4"/>
<dbReference type="SUPFAM" id="SSF50978">
    <property type="entry name" value="WD40 repeat-like"/>
    <property type="match status" value="1"/>
</dbReference>
<dbReference type="InterPro" id="IPR018983">
    <property type="entry name" value="U3_snoRNA-assocProt_15_C"/>
</dbReference>
<proteinExistence type="predicted"/>
<feature type="domain" description="U3 small nucleolar RNA-associated protein 15 C-terminal" evidence="8">
    <location>
        <begin position="385"/>
        <end position="527"/>
    </location>
</feature>
<evidence type="ECO:0000256" key="7">
    <source>
        <dbReference type="SAM" id="MobiDB-lite"/>
    </source>
</evidence>
<dbReference type="Pfam" id="PF00400">
    <property type="entry name" value="WD40"/>
    <property type="match status" value="3"/>
</dbReference>
<reference evidence="9" key="1">
    <citation type="submission" date="2015-03" db="EMBL/GenBank/DDBJ databases">
        <title>A transcriptome of Araucaria cunninghamii, an australian fine timber species.</title>
        <authorList>
            <person name="Jing Yi C.J.Y."/>
            <person name="Yin San L.Y.S."/>
            <person name="Abdul Karim S.S."/>
            <person name="Wan Azmi N.N."/>
            <person name="Hercus R.R."/>
            <person name="Croft L.L."/>
        </authorList>
    </citation>
    <scope>NUCLEOTIDE SEQUENCE</scope>
    <source>
        <strain evidence="9">MI0301</strain>
        <tissue evidence="9">Leaf</tissue>
    </source>
</reference>
<dbReference type="PRINTS" id="PR00320">
    <property type="entry name" value="GPROTEINBRPT"/>
</dbReference>
<dbReference type="InterPro" id="IPR001680">
    <property type="entry name" value="WD40_rpt"/>
</dbReference>
<protein>
    <recommendedName>
        <fullName evidence="8">U3 small nucleolar RNA-associated protein 15 C-terminal domain-containing protein</fullName>
    </recommendedName>
</protein>
<sequence>MAAGGGSGGGSENFIPVQPKIYPSTRPPGSSDSTYWKSFKKKAVSQQVAGVTCIDFCPEPPYDFAVTSSTRVSIYDGESCELKKTISKFKDVAYSGVFRSDGQIIAAGGETGIIQVFDVNSKMVLRQLKSHGRPVRLVRYAPQDKLHLLSGSDDSMVKWWDVTTQEELLNLEGHKDYVRCGAASPSSNDIWATGSYDHTVRLWDLRNSKTILHLKHGKPLEDVLFFPSGGLLATAGGNIVKVWDILGGGRLIHMMESHQKTVMSMCVSKVVRSGQASHDAPSRLVTASLDGYMKAFDLNSFRVTHSAKYPAPVLSMGISPSCRTMAIGTSSGQLFIRQRKKQLDKQKPSYSSSILGSQGDDPQGESKPPVLRPNQFRYFLRGQSEKASEGDYHVKRQKKVNLQKYDRLLRKFRHTDALIYALKTANPKKIIAVMEELVARRMLMKSVVNLNGEDFELLIKFLCKYTAVPMYSRFLVALTDKVLDTRVEDLGNSETLKQQIGFLRSKVIEEIRVQQSMQELQGIIEPLIRASVQ</sequence>
<dbReference type="Gene3D" id="2.130.10.10">
    <property type="entry name" value="YVTN repeat-like/Quinoprotein amine dehydrogenase"/>
    <property type="match status" value="2"/>
</dbReference>
<dbReference type="InterPro" id="IPR036322">
    <property type="entry name" value="WD40_repeat_dom_sf"/>
</dbReference>
<dbReference type="GO" id="GO:0005730">
    <property type="term" value="C:nucleolus"/>
    <property type="evidence" value="ECO:0007669"/>
    <property type="project" value="UniProtKB-SubCell"/>
</dbReference>
<dbReference type="PANTHER" id="PTHR19924:SF26">
    <property type="entry name" value="U3 SMALL NUCLEOLAR RNA-ASSOCIATED PROTEIN 15 HOMOLOG"/>
    <property type="match status" value="1"/>
</dbReference>